<reference evidence="2 3" key="1">
    <citation type="submission" date="2018-10" db="EMBL/GenBank/DDBJ databases">
        <title>Sphingobacterium sp. M05W1-28.</title>
        <authorList>
            <person name="Cai H."/>
        </authorList>
    </citation>
    <scope>NUCLEOTIDE SEQUENCE [LARGE SCALE GENOMIC DNA]</scope>
    <source>
        <strain evidence="2 3">M05W1-28</strain>
    </source>
</reference>
<dbReference type="Gene3D" id="3.40.50.150">
    <property type="entry name" value="Vaccinia Virus protein VP39"/>
    <property type="match status" value="1"/>
</dbReference>
<dbReference type="GO" id="GO:0008757">
    <property type="term" value="F:S-adenosylmethionine-dependent methyltransferase activity"/>
    <property type="evidence" value="ECO:0007669"/>
    <property type="project" value="InterPro"/>
</dbReference>
<dbReference type="GO" id="GO:0032259">
    <property type="term" value="P:methylation"/>
    <property type="evidence" value="ECO:0007669"/>
    <property type="project" value="UniProtKB-KW"/>
</dbReference>
<dbReference type="Proteomes" id="UP000282423">
    <property type="component" value="Unassembled WGS sequence"/>
</dbReference>
<organism evidence="2 3">
    <name type="scientific">Sphingobacterium puteale</name>
    <dbReference type="NCBI Taxonomy" id="2420510"/>
    <lineage>
        <taxon>Bacteria</taxon>
        <taxon>Pseudomonadati</taxon>
        <taxon>Bacteroidota</taxon>
        <taxon>Sphingobacteriia</taxon>
        <taxon>Sphingobacteriales</taxon>
        <taxon>Sphingobacteriaceae</taxon>
        <taxon>Sphingobacterium</taxon>
    </lineage>
</organism>
<keyword evidence="2" id="KW-0808">Transferase</keyword>
<proteinExistence type="predicted"/>
<accession>A0A420VVN4</accession>
<dbReference type="InterPro" id="IPR029063">
    <property type="entry name" value="SAM-dependent_MTases_sf"/>
</dbReference>
<evidence type="ECO:0000313" key="2">
    <source>
        <dbReference type="EMBL" id="RKO70426.1"/>
    </source>
</evidence>
<evidence type="ECO:0000313" key="3">
    <source>
        <dbReference type="Proteomes" id="UP000282423"/>
    </source>
</evidence>
<evidence type="ECO:0000259" key="1">
    <source>
        <dbReference type="Pfam" id="PF08241"/>
    </source>
</evidence>
<feature type="domain" description="Methyltransferase type 11" evidence="1">
    <location>
        <begin position="73"/>
        <end position="157"/>
    </location>
</feature>
<comment type="caution">
    <text evidence="2">The sequence shown here is derived from an EMBL/GenBank/DDBJ whole genome shotgun (WGS) entry which is preliminary data.</text>
</comment>
<dbReference type="Pfam" id="PF08241">
    <property type="entry name" value="Methyltransf_11"/>
    <property type="match status" value="1"/>
</dbReference>
<sequence length="314" mass="36894">MENNLRKSDQFNDHSYGLHANWYNTLYPEKEQKIKVIKSLNSYNGSINHWLQNLFFNCLNPFTKDKNAKWLTLGDAYGHDARHLLDQNIQDVTASDLDDSFLKVSHEEEFIKDFSAQNAESLTLEDESVDYILCKESYHHFPRPYAALYEMIRVARKAIIIIEPQDPISKMPSLLYLANLLGRINDRTINKIWKNRFSYEKVGNFVYKVSEREFEKFAAGLNLPMIAIKKLNPNFWFPGSEHIKANRKEKLFRRILFRKKIRDLFSNWGILPSQTLSIAVFKNMPDDSLKKSLIEEGYRLVEIPKNPHIQKPSY</sequence>
<protein>
    <submittedName>
        <fullName evidence="2">Class I SAM-dependent methyltransferase</fullName>
    </submittedName>
</protein>
<dbReference type="OrthoDB" id="9808140at2"/>
<dbReference type="CDD" id="cd02440">
    <property type="entry name" value="AdoMet_MTases"/>
    <property type="match status" value="1"/>
</dbReference>
<name>A0A420VVN4_9SPHI</name>
<dbReference type="RefSeq" id="WP_104384649.1">
    <property type="nucleotide sequence ID" value="NZ_CP158959.1"/>
</dbReference>
<dbReference type="SUPFAM" id="SSF53335">
    <property type="entry name" value="S-adenosyl-L-methionine-dependent methyltransferases"/>
    <property type="match status" value="1"/>
</dbReference>
<dbReference type="InterPro" id="IPR013216">
    <property type="entry name" value="Methyltransf_11"/>
</dbReference>
<dbReference type="AlphaFoldDB" id="A0A420VVN4"/>
<keyword evidence="3" id="KW-1185">Reference proteome</keyword>
<gene>
    <name evidence="2" type="ORF">D7322_16215</name>
</gene>
<dbReference type="EMBL" id="RBWS01000012">
    <property type="protein sequence ID" value="RKO70426.1"/>
    <property type="molecule type" value="Genomic_DNA"/>
</dbReference>
<keyword evidence="2" id="KW-0489">Methyltransferase</keyword>